<reference evidence="1 2" key="1">
    <citation type="submission" date="2023-03" db="EMBL/GenBank/DDBJ databases">
        <title>NovoSphingobium album sp. nov. isolated from polycyclic aromatic hydrocarbons- and heavy-metal polluted soil.</title>
        <authorList>
            <person name="Liu Z."/>
            <person name="Wang K."/>
        </authorList>
    </citation>
    <scope>NUCLEOTIDE SEQUENCE [LARGE SCALE GENOMIC DNA]</scope>
    <source>
        <strain evidence="1 2">H3SJ31-1</strain>
    </source>
</reference>
<dbReference type="PANTHER" id="PTHR31891:SF1">
    <property type="entry name" value="FORMAMIDASE C869.04-RELATED"/>
    <property type="match status" value="1"/>
</dbReference>
<dbReference type="SUPFAM" id="SSF141130">
    <property type="entry name" value="Acetamidase/Formamidase-like"/>
    <property type="match status" value="1"/>
</dbReference>
<protein>
    <submittedName>
        <fullName evidence="1">Acetamidase/formamidase family protein</fullName>
    </submittedName>
</protein>
<gene>
    <name evidence="1" type="ORF">PYV00_09745</name>
</gene>
<dbReference type="InterPro" id="IPR004304">
    <property type="entry name" value="FmdA_AmdA"/>
</dbReference>
<dbReference type="Pfam" id="PF03069">
    <property type="entry name" value="FmdA_AmdA"/>
    <property type="match status" value="1"/>
</dbReference>
<dbReference type="EMBL" id="JARESE010000028">
    <property type="protein sequence ID" value="MDE8652001.1"/>
    <property type="molecule type" value="Genomic_DNA"/>
</dbReference>
<proteinExistence type="predicted"/>
<evidence type="ECO:0000313" key="2">
    <source>
        <dbReference type="Proteomes" id="UP001216253"/>
    </source>
</evidence>
<dbReference type="Gene3D" id="2.60.120.580">
    <property type="entry name" value="Acetamidase/Formamidase-like domains"/>
    <property type="match status" value="2"/>
</dbReference>
<evidence type="ECO:0000313" key="1">
    <source>
        <dbReference type="EMBL" id="MDE8652001.1"/>
    </source>
</evidence>
<dbReference type="RefSeq" id="WP_275228074.1">
    <property type="nucleotide sequence ID" value="NZ_JARESE010000028.1"/>
</dbReference>
<sequence>MPNTVEVKRSGETAKDDPNCFNRLHWAIEPVAHANPGDYIVYETRDAFDDQFTMATTAEEVAGCDLNRVHPMTGPVYIEGAERGDALAVTIVDIAPADYGYTVIVPGFGFLRDVIPGPFIANWQLDRLCAVSEQIPGVRIPMCAFPGSIGVLPGKPEVAAALEREGALAAAGGFALMPDPGRALPARLFAEGAPYAAEGLRTVAPRENGGNMDIKAMQVGTTVLFPVLVEGAGLWTGDIHFAQGDGEVCGTAVEMAARVTLKCEVIKGGGKDIVFPHVSGGGQLRNADPGRFHAVVGMPVKQAGEVPPHLAYLDSPKVAALTNLSEDLTLAARDALLRMIDWIARTKGYSREQAYAICAAAVDLRIGQLVDVPNIIVSAVLPLDIFVD</sequence>
<accession>A0ABT5WQG3</accession>
<dbReference type="Gene3D" id="3.10.28.20">
    <property type="entry name" value="Acetamidase/Formamidase-like domains"/>
    <property type="match status" value="1"/>
</dbReference>
<comment type="caution">
    <text evidence="1">The sequence shown here is derived from an EMBL/GenBank/DDBJ whole genome shotgun (WGS) entry which is preliminary data.</text>
</comment>
<keyword evidence="2" id="KW-1185">Reference proteome</keyword>
<name>A0ABT5WQG3_9SPHN</name>
<dbReference type="Proteomes" id="UP001216253">
    <property type="component" value="Unassembled WGS sequence"/>
</dbReference>
<organism evidence="1 2">
    <name type="scientific">Novosphingobium album</name>
    <name type="common">ex Liu et al. 2023</name>
    <dbReference type="NCBI Taxonomy" id="3031130"/>
    <lineage>
        <taxon>Bacteria</taxon>
        <taxon>Pseudomonadati</taxon>
        <taxon>Pseudomonadota</taxon>
        <taxon>Alphaproteobacteria</taxon>
        <taxon>Sphingomonadales</taxon>
        <taxon>Sphingomonadaceae</taxon>
        <taxon>Novosphingobium</taxon>
    </lineage>
</organism>
<dbReference type="PANTHER" id="PTHR31891">
    <property type="entry name" value="FORMAMIDASE C869.04-RELATED"/>
    <property type="match status" value="1"/>
</dbReference>